<feature type="compositionally biased region" description="Basic and acidic residues" evidence="1">
    <location>
        <begin position="168"/>
        <end position="185"/>
    </location>
</feature>
<evidence type="ECO:0000313" key="2">
    <source>
        <dbReference type="EMBL" id="SUE95837.1"/>
    </source>
</evidence>
<dbReference type="AlphaFoldDB" id="A0A379PM36"/>
<dbReference type="Proteomes" id="UP000254260">
    <property type="component" value="Unassembled WGS sequence"/>
</dbReference>
<dbReference type="EMBL" id="UGUU01000002">
    <property type="protein sequence ID" value="SUE95837.1"/>
    <property type="molecule type" value="Genomic_DNA"/>
</dbReference>
<dbReference type="RefSeq" id="WP_115292696.1">
    <property type="nucleotide sequence ID" value="NZ_UGUU01000002.1"/>
</dbReference>
<feature type="region of interest" description="Disordered" evidence="1">
    <location>
        <begin position="128"/>
        <end position="196"/>
    </location>
</feature>
<name>A0A379PM36_ECTME</name>
<protein>
    <recommendedName>
        <fullName evidence="4">Helix-turn-helix domain-containing protein</fullName>
    </recommendedName>
</protein>
<evidence type="ECO:0000313" key="3">
    <source>
        <dbReference type="Proteomes" id="UP000254260"/>
    </source>
</evidence>
<evidence type="ECO:0008006" key="4">
    <source>
        <dbReference type="Google" id="ProtNLM"/>
    </source>
</evidence>
<dbReference type="OrthoDB" id="10017534at2"/>
<organism evidence="2 3">
    <name type="scientific">Ectopseudomonas mendocina</name>
    <name type="common">Pseudomonas mendocina</name>
    <dbReference type="NCBI Taxonomy" id="300"/>
    <lineage>
        <taxon>Bacteria</taxon>
        <taxon>Pseudomonadati</taxon>
        <taxon>Pseudomonadota</taxon>
        <taxon>Gammaproteobacteria</taxon>
        <taxon>Pseudomonadales</taxon>
        <taxon>Pseudomonadaceae</taxon>
        <taxon>Ectopseudomonas</taxon>
    </lineage>
</organism>
<accession>A0A379PM36</accession>
<proteinExistence type="predicted"/>
<reference evidence="2 3" key="1">
    <citation type="submission" date="2018-06" db="EMBL/GenBank/DDBJ databases">
        <authorList>
            <consortium name="Pathogen Informatics"/>
            <person name="Doyle S."/>
        </authorList>
    </citation>
    <scope>NUCLEOTIDE SEQUENCE [LARGE SCALE GENOMIC DNA]</scope>
    <source>
        <strain evidence="2 3">NCTC10899</strain>
    </source>
</reference>
<feature type="compositionally biased region" description="Polar residues" evidence="1">
    <location>
        <begin position="244"/>
        <end position="253"/>
    </location>
</feature>
<sequence>MTSMCAPQILKTIVSNKEFRIIPTPLFQHVQTHTELSVESKFLWVVLWELCSPSPTYEKTLTWGFLSKRLNKSESTIRRWAKPLIKFGYLAIESIFSGDGSQLPSKFRIGVPQAIAKRIWTVTPNRFKANTNKNDRKEDKPAGVVIDVSENEALEDEKLGQELDSDNDGAKNEKQEEVIPERSEAENAGVDQESNEQAGVDAGVDESIQNSAGSCAESCEGSPEPAVADAGSKEPVQISGGGSNVSRMLSTLNKHLDRVRKGSNSAQSARSEGKSLDVQGQQKKRSERKSSEAQIQPKTGLKRVGEGAIKSVFEGAIKSGTQEKNQQNQDNSNSVQLRSTIKADLMVRLGTGYDYKTLTEEVAISIEKGSFQKFSYKKAINIAAKLIRENRWMKPRVAVVYA</sequence>
<gene>
    <name evidence="2" type="ORF">NCTC10899_05078</name>
</gene>
<feature type="region of interest" description="Disordered" evidence="1">
    <location>
        <begin position="212"/>
        <end position="301"/>
    </location>
</feature>
<evidence type="ECO:0000256" key="1">
    <source>
        <dbReference type="SAM" id="MobiDB-lite"/>
    </source>
</evidence>